<feature type="transmembrane region" description="Helical" evidence="5">
    <location>
        <begin position="241"/>
        <end position="263"/>
    </location>
</feature>
<reference evidence="7 8" key="1">
    <citation type="submission" date="2015-07" db="EMBL/GenBank/DDBJ databases">
        <title>Genome sequence of Levilinea saccharolytica DSM 16555.</title>
        <authorList>
            <person name="Hemp J."/>
            <person name="Ward L.M."/>
            <person name="Pace L.A."/>
            <person name="Fischer W.W."/>
        </authorList>
    </citation>
    <scope>NUCLEOTIDE SEQUENCE [LARGE SCALE GENOMIC DNA]</scope>
    <source>
        <strain evidence="7 8">KIBI-1</strain>
    </source>
</reference>
<evidence type="ECO:0000256" key="5">
    <source>
        <dbReference type="SAM" id="Phobius"/>
    </source>
</evidence>
<evidence type="ECO:0000256" key="3">
    <source>
        <dbReference type="ARBA" id="ARBA00022989"/>
    </source>
</evidence>
<dbReference type="Proteomes" id="UP000050501">
    <property type="component" value="Unassembled WGS sequence"/>
</dbReference>
<dbReference type="InterPro" id="IPR044880">
    <property type="entry name" value="NCX_ion-bd_dom_sf"/>
</dbReference>
<dbReference type="OrthoDB" id="9794225at2"/>
<evidence type="ECO:0000313" key="8">
    <source>
        <dbReference type="Proteomes" id="UP000050501"/>
    </source>
</evidence>
<proteinExistence type="predicted"/>
<dbReference type="GO" id="GO:0005886">
    <property type="term" value="C:plasma membrane"/>
    <property type="evidence" value="ECO:0007669"/>
    <property type="project" value="TreeGrafter"/>
</dbReference>
<feature type="transmembrane region" description="Helical" evidence="5">
    <location>
        <begin position="99"/>
        <end position="122"/>
    </location>
</feature>
<feature type="transmembrane region" description="Helical" evidence="5">
    <location>
        <begin position="6"/>
        <end position="24"/>
    </location>
</feature>
<evidence type="ECO:0000256" key="1">
    <source>
        <dbReference type="ARBA" id="ARBA00004141"/>
    </source>
</evidence>
<name>A0A0P6XW43_9CHLR</name>
<evidence type="ECO:0000256" key="2">
    <source>
        <dbReference type="ARBA" id="ARBA00022692"/>
    </source>
</evidence>
<dbReference type="GO" id="GO:0006874">
    <property type="term" value="P:intracellular calcium ion homeostasis"/>
    <property type="evidence" value="ECO:0007669"/>
    <property type="project" value="TreeGrafter"/>
</dbReference>
<dbReference type="InterPro" id="IPR004481">
    <property type="entry name" value="K/Na/Ca-exchanger"/>
</dbReference>
<dbReference type="Gene3D" id="1.20.1420.30">
    <property type="entry name" value="NCX, central ion-binding region"/>
    <property type="match status" value="1"/>
</dbReference>
<keyword evidence="2 5" id="KW-0812">Transmembrane</keyword>
<dbReference type="AlphaFoldDB" id="A0A0P6XW43"/>
<dbReference type="PANTHER" id="PTHR10846:SF8">
    <property type="entry name" value="INNER MEMBRANE PROTEIN YRBG"/>
    <property type="match status" value="1"/>
</dbReference>
<feature type="transmembrane region" description="Helical" evidence="5">
    <location>
        <begin position="275"/>
        <end position="296"/>
    </location>
</feature>
<feature type="transmembrane region" description="Helical" evidence="5">
    <location>
        <begin position="303"/>
        <end position="324"/>
    </location>
</feature>
<comment type="subcellular location">
    <subcellularLocation>
        <location evidence="1">Membrane</location>
        <topology evidence="1">Multi-pass membrane protein</topology>
    </subcellularLocation>
</comment>
<dbReference type="RefSeq" id="WP_062417793.1">
    <property type="nucleotide sequence ID" value="NZ_DF967974.1"/>
</dbReference>
<feature type="domain" description="Sodium/calcium exchanger membrane region" evidence="6">
    <location>
        <begin position="177"/>
        <end position="324"/>
    </location>
</feature>
<feature type="transmembrane region" description="Helical" evidence="5">
    <location>
        <begin position="128"/>
        <end position="149"/>
    </location>
</feature>
<dbReference type="InterPro" id="IPR004837">
    <property type="entry name" value="NaCa_Exmemb"/>
</dbReference>
<comment type="caution">
    <text evidence="7">The sequence shown here is derived from an EMBL/GenBank/DDBJ whole genome shotgun (WGS) entry which is preliminary data.</text>
</comment>
<protein>
    <recommendedName>
        <fullName evidence="6">Sodium/calcium exchanger membrane region domain-containing protein</fullName>
    </recommendedName>
</protein>
<feature type="domain" description="Sodium/calcium exchanger membrane region" evidence="6">
    <location>
        <begin position="3"/>
        <end position="146"/>
    </location>
</feature>
<feature type="transmembrane region" description="Helical" evidence="5">
    <location>
        <begin position="201"/>
        <end position="220"/>
    </location>
</feature>
<dbReference type="STRING" id="229921.ADN01_14125"/>
<keyword evidence="8" id="KW-1185">Reference proteome</keyword>
<sequence length="327" mass="34545">MVWIKFIVTAALIVLAANQLAKYGDVIAIRTRLSGMFIGVLLLAGATSLPEVLTSISSLQQNTPNLAAGNLLGSNTFNMFLLAVLDMANHNQRILRKALLKHALTGSLAMVMIGMVAFFMLANLDLSIGWVGVDSLLILGFYVVAVRIIQGNAAPAPQTQEEDLPVDGKLPSLRAGLIGFGLAAAALVVVTPIMVESANEIAVLTGLGTTFIGTTLVALVTSLPELVTTLAAAKIGATDMAIGNLFGSNMFNMFAVGLTDMFFTQGRFLAAIDPSFLLVAMLGLLMTGIGVVGNLAKLEKKLWVIELDALALILLYFGGMYLLYLRG</sequence>
<evidence type="ECO:0000313" key="7">
    <source>
        <dbReference type="EMBL" id="KPL79616.1"/>
    </source>
</evidence>
<dbReference type="PANTHER" id="PTHR10846">
    <property type="entry name" value="SODIUM/POTASSIUM/CALCIUM EXCHANGER"/>
    <property type="match status" value="1"/>
</dbReference>
<dbReference type="GO" id="GO:0008273">
    <property type="term" value="F:calcium, potassium:sodium antiporter activity"/>
    <property type="evidence" value="ECO:0007669"/>
    <property type="project" value="TreeGrafter"/>
</dbReference>
<dbReference type="GO" id="GO:0005262">
    <property type="term" value="F:calcium channel activity"/>
    <property type="evidence" value="ECO:0007669"/>
    <property type="project" value="TreeGrafter"/>
</dbReference>
<accession>A0A0P6XW43</accession>
<organism evidence="7 8">
    <name type="scientific">Levilinea saccharolytica</name>
    <dbReference type="NCBI Taxonomy" id="229921"/>
    <lineage>
        <taxon>Bacteria</taxon>
        <taxon>Bacillati</taxon>
        <taxon>Chloroflexota</taxon>
        <taxon>Anaerolineae</taxon>
        <taxon>Anaerolineales</taxon>
        <taxon>Anaerolineaceae</taxon>
        <taxon>Levilinea</taxon>
    </lineage>
</organism>
<feature type="transmembrane region" description="Helical" evidence="5">
    <location>
        <begin position="36"/>
        <end position="56"/>
    </location>
</feature>
<keyword evidence="3 5" id="KW-1133">Transmembrane helix</keyword>
<feature type="transmembrane region" description="Helical" evidence="5">
    <location>
        <begin position="175"/>
        <end position="195"/>
    </location>
</feature>
<evidence type="ECO:0000256" key="4">
    <source>
        <dbReference type="ARBA" id="ARBA00023136"/>
    </source>
</evidence>
<dbReference type="Pfam" id="PF01699">
    <property type="entry name" value="Na_Ca_ex"/>
    <property type="match status" value="2"/>
</dbReference>
<dbReference type="EMBL" id="LGCM01000047">
    <property type="protein sequence ID" value="KPL79616.1"/>
    <property type="molecule type" value="Genomic_DNA"/>
</dbReference>
<keyword evidence="4 5" id="KW-0472">Membrane</keyword>
<evidence type="ECO:0000259" key="6">
    <source>
        <dbReference type="Pfam" id="PF01699"/>
    </source>
</evidence>
<feature type="transmembrane region" description="Helical" evidence="5">
    <location>
        <begin position="68"/>
        <end position="87"/>
    </location>
</feature>
<gene>
    <name evidence="7" type="ORF">ADN01_14125</name>
</gene>